<dbReference type="Proteomes" id="UP000830925">
    <property type="component" value="Chromosome"/>
</dbReference>
<dbReference type="SUPFAM" id="SSF56235">
    <property type="entry name" value="N-terminal nucleophile aminohydrolases (Ntn hydrolases)"/>
    <property type="match status" value="1"/>
</dbReference>
<protein>
    <recommendedName>
        <fullName evidence="3">Asparagine synthetase domain-containing protein</fullName>
    </recommendedName>
</protein>
<gene>
    <name evidence="1" type="ORF">MXF72_01560</name>
</gene>
<dbReference type="RefSeq" id="WP_247966323.1">
    <property type="nucleotide sequence ID" value="NZ_CP095873.1"/>
</dbReference>
<name>A0AAE9HAD5_ALCFA</name>
<evidence type="ECO:0000313" key="2">
    <source>
        <dbReference type="Proteomes" id="UP000830925"/>
    </source>
</evidence>
<accession>A0AAE9HAD5</accession>
<sequence>MFNRLVVSFGLGRSVNREEADKVLLFDGVGYKEGRIFSRDYYPKISSGLVQGELDGEWVAIYQDKNKKIVCTDFFGFYPIFYSAFGGRFFLSNSYDSLLSCIRKNGFYPKLDLAAVFPMLASSYSFFDQAFSANTSCEQIKRLLPNEIIEVSDGAWKIVKKNNLTSASYQELIEQGSWAVKADLQQLQVIGFQNTELSLSGGKDSRAVLSLGIDSISDLAIRTNPRFEDGGSFQSDVIDRDFDIALDIVSHYDLQWASSRSFLVEPIDFNQALNHYRFFRSSNYFRTNFSRYCTSTTHNGNYVELVGGCGEVLRGFWAEYFKKINYGSKIESEKLNKRKCGYYVFSALVNKRPELNSYYEDSISWFMDEMAGIEGEDFFDSIDNHYFLHRNRYHFGNYRDSWRSGKLLYYPLGRKEFFQASKMIGSDLKSQGKVVFDIIGNNKMDLHRFPYESPFGFSCDTPPGGLVKVSEKISKIRKDDFLKKLQLKKELNKDIYKEPSFDLKKNLSKKFKENIEICRSDDRLSVFLDGFLAGFDSDLWTGKDIKLFTKIDSLSLVVGDESVNYSMLDL</sequence>
<evidence type="ECO:0000313" key="1">
    <source>
        <dbReference type="EMBL" id="UPL21793.1"/>
    </source>
</evidence>
<reference evidence="1" key="1">
    <citation type="submission" date="2022-04" db="EMBL/GenBank/DDBJ databases">
        <title>Genomic mining of Alcaligenes faecalis D334 producing ectoin and derivatives.</title>
        <authorList>
            <person name="Doan V.T."/>
            <person name="Quach N.T."/>
            <person name="Vu T.-H.-N."/>
            <person name="Phi Q.-T."/>
        </authorList>
    </citation>
    <scope>NUCLEOTIDE SEQUENCE</scope>
    <source>
        <strain evidence="1">D334</strain>
    </source>
</reference>
<dbReference type="AlphaFoldDB" id="A0AAE9HAD5"/>
<dbReference type="InterPro" id="IPR029055">
    <property type="entry name" value="Ntn_hydrolases_N"/>
</dbReference>
<proteinExistence type="predicted"/>
<dbReference type="EMBL" id="CP095873">
    <property type="protein sequence ID" value="UPL21793.1"/>
    <property type="molecule type" value="Genomic_DNA"/>
</dbReference>
<dbReference type="Gene3D" id="3.60.20.10">
    <property type="entry name" value="Glutamine Phosphoribosylpyrophosphate, subunit 1, domain 1"/>
    <property type="match status" value="1"/>
</dbReference>
<organism evidence="1 2">
    <name type="scientific">Alcaligenes faecalis</name>
    <dbReference type="NCBI Taxonomy" id="511"/>
    <lineage>
        <taxon>Bacteria</taxon>
        <taxon>Pseudomonadati</taxon>
        <taxon>Pseudomonadota</taxon>
        <taxon>Betaproteobacteria</taxon>
        <taxon>Burkholderiales</taxon>
        <taxon>Alcaligenaceae</taxon>
        <taxon>Alcaligenes</taxon>
    </lineage>
</organism>
<evidence type="ECO:0008006" key="3">
    <source>
        <dbReference type="Google" id="ProtNLM"/>
    </source>
</evidence>